<dbReference type="EMBL" id="AOJD01000017">
    <property type="protein sequence ID" value="ELZ40702.1"/>
    <property type="molecule type" value="Genomic_DNA"/>
</dbReference>
<reference evidence="1 2" key="1">
    <citation type="journal article" date="2014" name="PLoS Genet.">
        <title>Phylogenetically driven sequencing of extremely halophilic archaea reveals strategies for static and dynamic osmo-response.</title>
        <authorList>
            <person name="Becker E.A."/>
            <person name="Seitzer P.M."/>
            <person name="Tritt A."/>
            <person name="Larsen D."/>
            <person name="Krusor M."/>
            <person name="Yao A.I."/>
            <person name="Wu D."/>
            <person name="Madern D."/>
            <person name="Eisen J.A."/>
            <person name="Darling A.E."/>
            <person name="Facciotti M.T."/>
        </authorList>
    </citation>
    <scope>NUCLEOTIDE SEQUENCE [LARGE SCALE GENOMIC DNA]</scope>
    <source>
        <strain evidence="1 2">DSM 14210</strain>
    </source>
</reference>
<dbReference type="OrthoDB" id="194389at2157"/>
<dbReference type="AlphaFoldDB" id="M0E166"/>
<comment type="caution">
    <text evidence="1">The sequence shown here is derived from an EMBL/GenBank/DDBJ whole genome shotgun (WGS) entry which is preliminary data.</text>
</comment>
<name>M0E166_9EURY</name>
<dbReference type="RefSeq" id="WP_006628011.1">
    <property type="nucleotide sequence ID" value="NZ_AOJD01000017.1"/>
</dbReference>
<proteinExistence type="predicted"/>
<evidence type="ECO:0000313" key="2">
    <source>
        <dbReference type="Proteomes" id="UP000011523"/>
    </source>
</evidence>
<gene>
    <name evidence="1" type="ORF">C472_01519</name>
</gene>
<accession>M0E166</accession>
<evidence type="ECO:0000313" key="1">
    <source>
        <dbReference type="EMBL" id="ELZ40702.1"/>
    </source>
</evidence>
<organism evidence="1 2">
    <name type="scientific">Halorubrum tebenquichense DSM 14210</name>
    <dbReference type="NCBI Taxonomy" id="1227485"/>
    <lineage>
        <taxon>Archaea</taxon>
        <taxon>Methanobacteriati</taxon>
        <taxon>Methanobacteriota</taxon>
        <taxon>Stenosarchaea group</taxon>
        <taxon>Halobacteria</taxon>
        <taxon>Halobacteriales</taxon>
        <taxon>Haloferacaceae</taxon>
        <taxon>Halorubrum</taxon>
    </lineage>
</organism>
<keyword evidence="2" id="KW-1185">Reference proteome</keyword>
<dbReference type="PATRIC" id="fig|1227485.3.peg.280"/>
<protein>
    <submittedName>
        <fullName evidence="1">Uncharacterized protein</fullName>
    </submittedName>
</protein>
<dbReference type="Proteomes" id="UP000011523">
    <property type="component" value="Unassembled WGS sequence"/>
</dbReference>
<sequence>MKVQSGDYDIESFCQKLIDTDPAHTFEGFHYNHAKVYFYLTEDDWLDNFENNYEIEDYGEVYKLTREYVGRFGETDQAVYYAHYFDDSLLMLFTATTEEAKENTLDLTVQTSPTICEMPIVPQDFQRLHKMVLEENPSIRITGFKAHRIPDLAEAEIRPDYNREIKYKGEDGKQTLQEFKQYYGVVPTRVEYREGDIEIKIDKSGKFTIKRSTADNFTLLFDLIREIQDHVLDIQEVSQRIKFRTERRNSGELQLEFPSVTAGQIDFHKSFNLLMAEEFIESAGEEGYRQFTFTDVSKEAGSLDFSATVTDEVREATFNISATQDSMKIVPKHDCEFPTIVHFFHLVTETIDERATINVFDTESAYATSAP</sequence>